<accession>A0AAN6GX17</accession>
<reference evidence="3" key="1">
    <citation type="journal article" date="2023" name="PhytoFront">
        <title>Draft Genome Resources of Seven Strains of Tilletia horrida, Causal Agent of Kernel Smut of Rice.</title>
        <authorList>
            <person name="Khanal S."/>
            <person name="Antony Babu S."/>
            <person name="Zhou X.G."/>
        </authorList>
    </citation>
    <scope>NUCLEOTIDE SEQUENCE</scope>
    <source>
        <strain evidence="3">TX6</strain>
    </source>
</reference>
<dbReference type="EMBL" id="JAPDMZ010000047">
    <property type="protein sequence ID" value="KAK0553684.1"/>
    <property type="molecule type" value="Genomic_DNA"/>
</dbReference>
<dbReference type="AlphaFoldDB" id="A0AAN6GX17"/>
<keyword evidence="4" id="KW-1185">Reference proteome</keyword>
<protein>
    <submittedName>
        <fullName evidence="3">Uncharacterized protein</fullName>
    </submittedName>
</protein>
<keyword evidence="2" id="KW-1133">Transmembrane helix</keyword>
<evidence type="ECO:0000256" key="1">
    <source>
        <dbReference type="ARBA" id="ARBA00023002"/>
    </source>
</evidence>
<keyword evidence="2" id="KW-0472">Membrane</keyword>
<dbReference type="InterPro" id="IPR002347">
    <property type="entry name" value="SDR_fam"/>
</dbReference>
<dbReference type="Proteomes" id="UP001176517">
    <property type="component" value="Unassembled WGS sequence"/>
</dbReference>
<name>A0AAN6GX17_9BASI</name>
<dbReference type="Pfam" id="PF00106">
    <property type="entry name" value="adh_short"/>
    <property type="match status" value="1"/>
</dbReference>
<evidence type="ECO:0000256" key="2">
    <source>
        <dbReference type="SAM" id="Phobius"/>
    </source>
</evidence>
<dbReference type="PRINTS" id="PR00081">
    <property type="entry name" value="GDHRDH"/>
</dbReference>
<sequence>MPVPHQDRIGGLTFLAFFLFPLYSLGFVVLGRVLPFLFPQVSPSSAKVKRISRDIKGKNVIVTGANSGVGSGITKELLRRGANVTMACRSATRAEKARSEFISELSAQGFASDDLEKRLTVAQLDTSSLASVREFGKAVVASGRKVDLLYLNAGIGGATPDGNVLTSDGFEVIYQTNFLGHFLLVNLLEPILAEDARIVSTSSFGALLALSWKDFSTSSVVGKADPGFHFSESAVFSEATSRTMSGYSYSKAMQIIFTRALNDRALATGSQRKAFAFHPGLVSSNFFTLTRQLNKLDFVRLVGSLESVLGVTPEESAQTPVLFGLLTDEGLGPRSRWSKVYERGIAFTTPQEYLDPDRFWVRWSADAGIDADWAV</sequence>
<gene>
    <name evidence="3" type="ORF">OC846_002408</name>
</gene>
<dbReference type="PANTHER" id="PTHR43157">
    <property type="entry name" value="PHOSPHATIDYLINOSITOL-GLYCAN BIOSYNTHESIS CLASS F PROTEIN-RELATED"/>
    <property type="match status" value="1"/>
</dbReference>
<proteinExistence type="predicted"/>
<comment type="caution">
    <text evidence="3">The sequence shown here is derived from an EMBL/GenBank/DDBJ whole genome shotgun (WGS) entry which is preliminary data.</text>
</comment>
<dbReference type="PANTHER" id="PTHR43157:SF31">
    <property type="entry name" value="PHOSPHATIDYLINOSITOL-GLYCAN BIOSYNTHESIS CLASS F PROTEIN"/>
    <property type="match status" value="1"/>
</dbReference>
<feature type="transmembrane region" description="Helical" evidence="2">
    <location>
        <begin position="12"/>
        <end position="38"/>
    </location>
</feature>
<organism evidence="3 4">
    <name type="scientific">Tilletia horrida</name>
    <dbReference type="NCBI Taxonomy" id="155126"/>
    <lineage>
        <taxon>Eukaryota</taxon>
        <taxon>Fungi</taxon>
        <taxon>Dikarya</taxon>
        <taxon>Basidiomycota</taxon>
        <taxon>Ustilaginomycotina</taxon>
        <taxon>Exobasidiomycetes</taxon>
        <taxon>Tilletiales</taxon>
        <taxon>Tilletiaceae</taxon>
        <taxon>Tilletia</taxon>
    </lineage>
</organism>
<evidence type="ECO:0000313" key="3">
    <source>
        <dbReference type="EMBL" id="KAK0553684.1"/>
    </source>
</evidence>
<dbReference type="GO" id="GO:0016491">
    <property type="term" value="F:oxidoreductase activity"/>
    <property type="evidence" value="ECO:0007669"/>
    <property type="project" value="UniProtKB-KW"/>
</dbReference>
<keyword evidence="2" id="KW-0812">Transmembrane</keyword>
<dbReference type="Gene3D" id="3.40.50.720">
    <property type="entry name" value="NAD(P)-binding Rossmann-like Domain"/>
    <property type="match status" value="1"/>
</dbReference>
<keyword evidence="1" id="KW-0560">Oxidoreductase</keyword>
<evidence type="ECO:0000313" key="4">
    <source>
        <dbReference type="Proteomes" id="UP001176517"/>
    </source>
</evidence>
<dbReference type="InterPro" id="IPR036291">
    <property type="entry name" value="NAD(P)-bd_dom_sf"/>
</dbReference>
<dbReference type="SUPFAM" id="SSF51735">
    <property type="entry name" value="NAD(P)-binding Rossmann-fold domains"/>
    <property type="match status" value="1"/>
</dbReference>